<accession>A0A928Y796</accession>
<evidence type="ECO:0000256" key="9">
    <source>
        <dbReference type="ARBA" id="ARBA00023186"/>
    </source>
</evidence>
<comment type="similarity">
    <text evidence="2">Belongs to the LolB family.</text>
</comment>
<evidence type="ECO:0000256" key="11">
    <source>
        <dbReference type="ARBA" id="ARBA00023288"/>
    </source>
</evidence>
<dbReference type="GO" id="GO:0009279">
    <property type="term" value="C:cell outer membrane"/>
    <property type="evidence" value="ECO:0007669"/>
    <property type="project" value="UniProtKB-SubCell"/>
</dbReference>
<evidence type="ECO:0000256" key="10">
    <source>
        <dbReference type="ARBA" id="ARBA00023237"/>
    </source>
</evidence>
<dbReference type="Pfam" id="PF03550">
    <property type="entry name" value="LolB"/>
    <property type="match status" value="1"/>
</dbReference>
<keyword evidence="5" id="KW-0813">Transport</keyword>
<dbReference type="NCBIfam" id="TIGR00548">
    <property type="entry name" value="lolB"/>
    <property type="match status" value="1"/>
</dbReference>
<keyword evidence="7" id="KW-0472">Membrane</keyword>
<sequence length="270" mass="30514">MSTRTRFRLILSKTTIRKRWNSISYCRIINRPTSRSIANTLVIGQLISIGFVTEFPANRCRIRPWKIILGIWASCIFPLFSGCQLLPVQTQAETAVTTIQTEPVAGAHNAAAADFNILGRIAIQDDNQSFSGSFRWQHLAASDEILLFTPLGQAVAEISKDHEGVRLITAKMEAFYADNVESLTQEILGWRLPLNGLQFWIQGQHSPANASQKDLNSKNQVIAIRQDGWRIRYQDFTPARPSAAPLPRVLDLTYQKLRIRLVVDDWKVVE</sequence>
<comment type="caution">
    <text evidence="12">The sequence shown here is derived from an EMBL/GenBank/DDBJ whole genome shotgun (WGS) entry which is preliminary data.</text>
</comment>
<keyword evidence="10" id="KW-0998">Cell outer membrane</keyword>
<dbReference type="SUPFAM" id="SSF89392">
    <property type="entry name" value="Prokaryotic lipoproteins and lipoprotein localization factors"/>
    <property type="match status" value="1"/>
</dbReference>
<dbReference type="AlphaFoldDB" id="A0A928Y796"/>
<evidence type="ECO:0000313" key="13">
    <source>
        <dbReference type="Proteomes" id="UP000710385"/>
    </source>
</evidence>
<organism evidence="12 13">
    <name type="scientific">candidate division WWE3 bacterium</name>
    <dbReference type="NCBI Taxonomy" id="2053526"/>
    <lineage>
        <taxon>Bacteria</taxon>
        <taxon>Katanobacteria</taxon>
    </lineage>
</organism>
<evidence type="ECO:0000256" key="2">
    <source>
        <dbReference type="ARBA" id="ARBA00009696"/>
    </source>
</evidence>
<reference evidence="12" key="1">
    <citation type="submission" date="2020-05" db="EMBL/GenBank/DDBJ databases">
        <title>High-Quality Genomes of Partial-Nitritation/Anammox System by Hierarchical Clustering Based Hybrid Assembly.</title>
        <authorList>
            <person name="Liu L."/>
            <person name="Wang Y."/>
            <person name="Che Y."/>
            <person name="Chen Y."/>
            <person name="Xia Y."/>
            <person name="Luo R."/>
            <person name="Cheng S.H."/>
            <person name="Zheng C."/>
            <person name="Zhang T."/>
        </authorList>
    </citation>
    <scope>NUCLEOTIDE SEQUENCE</scope>
    <source>
        <strain evidence="12">H1_PAT1</strain>
    </source>
</reference>
<dbReference type="EMBL" id="JABTTY010000002">
    <property type="protein sequence ID" value="MBE7525896.1"/>
    <property type="molecule type" value="Genomic_DNA"/>
</dbReference>
<keyword evidence="9" id="KW-0143">Chaperone</keyword>
<dbReference type="InterPro" id="IPR004565">
    <property type="entry name" value="OM_lipoprot_LolB"/>
</dbReference>
<keyword evidence="8" id="KW-0564">Palmitate</keyword>
<dbReference type="HAMAP" id="MF_00233">
    <property type="entry name" value="LolB"/>
    <property type="match status" value="1"/>
</dbReference>
<keyword evidence="6" id="KW-0653">Protein transport</keyword>
<dbReference type="Gene3D" id="2.50.20.10">
    <property type="entry name" value="Lipoprotein localisation LolA/LolB/LppX"/>
    <property type="match status" value="1"/>
</dbReference>
<dbReference type="Proteomes" id="UP000710385">
    <property type="component" value="Unassembled WGS sequence"/>
</dbReference>
<comment type="subcellular location">
    <subcellularLocation>
        <location evidence="1">Cell outer membrane</location>
    </subcellularLocation>
</comment>
<dbReference type="InterPro" id="IPR029046">
    <property type="entry name" value="LolA/LolB/LppX"/>
</dbReference>
<gene>
    <name evidence="12" type="primary">lolB</name>
    <name evidence="12" type="ORF">HS096_06345</name>
</gene>
<proteinExistence type="inferred from homology"/>
<evidence type="ECO:0000256" key="3">
    <source>
        <dbReference type="ARBA" id="ARBA00011245"/>
    </source>
</evidence>
<evidence type="ECO:0000256" key="4">
    <source>
        <dbReference type="ARBA" id="ARBA00016202"/>
    </source>
</evidence>
<evidence type="ECO:0000256" key="1">
    <source>
        <dbReference type="ARBA" id="ARBA00004442"/>
    </source>
</evidence>
<name>A0A928Y796_UNCKA</name>
<protein>
    <recommendedName>
        <fullName evidence="4">Outer-membrane lipoprotein LolB</fullName>
    </recommendedName>
</protein>
<evidence type="ECO:0000313" key="12">
    <source>
        <dbReference type="EMBL" id="MBE7525896.1"/>
    </source>
</evidence>
<comment type="subunit">
    <text evidence="3">Monomer.</text>
</comment>
<keyword evidence="11 12" id="KW-0449">Lipoprotein</keyword>
<evidence type="ECO:0000256" key="7">
    <source>
        <dbReference type="ARBA" id="ARBA00023136"/>
    </source>
</evidence>
<dbReference type="CDD" id="cd16326">
    <property type="entry name" value="LolB"/>
    <property type="match status" value="1"/>
</dbReference>
<evidence type="ECO:0000256" key="6">
    <source>
        <dbReference type="ARBA" id="ARBA00022927"/>
    </source>
</evidence>
<dbReference type="GO" id="GO:0015031">
    <property type="term" value="P:protein transport"/>
    <property type="evidence" value="ECO:0007669"/>
    <property type="project" value="UniProtKB-KW"/>
</dbReference>
<evidence type="ECO:0000256" key="5">
    <source>
        <dbReference type="ARBA" id="ARBA00022448"/>
    </source>
</evidence>
<evidence type="ECO:0000256" key="8">
    <source>
        <dbReference type="ARBA" id="ARBA00023139"/>
    </source>
</evidence>